<reference evidence="5" key="1">
    <citation type="submission" date="2020-09" db="EMBL/GenBank/DDBJ databases">
        <title>Comparative genome analyses of four rice-infecting Rhizoctonia solani isolates reveal extensive enrichment of homogalacturonan modification genes.</title>
        <authorList>
            <person name="Lee D.-Y."/>
            <person name="Jeon J."/>
            <person name="Kim K.-T."/>
            <person name="Cheong K."/>
            <person name="Song H."/>
            <person name="Choi G."/>
            <person name="Ko J."/>
            <person name="Opiyo S.O."/>
            <person name="Zuo S."/>
            <person name="Madhav S."/>
            <person name="Lee Y.-H."/>
            <person name="Wang G.-L."/>
        </authorList>
    </citation>
    <scope>NUCLEOTIDE SEQUENCE</scope>
    <source>
        <strain evidence="5">AG1-IA B2</strain>
    </source>
</reference>
<feature type="compositionally biased region" description="Polar residues" evidence="2">
    <location>
        <begin position="226"/>
        <end position="246"/>
    </location>
</feature>
<gene>
    <name evidence="5" type="ORF">RHS01_08737</name>
</gene>
<feature type="signal peptide" evidence="3">
    <location>
        <begin position="1"/>
        <end position="18"/>
    </location>
</feature>
<proteinExistence type="predicted"/>
<evidence type="ECO:0000256" key="2">
    <source>
        <dbReference type="SAM" id="MobiDB-lite"/>
    </source>
</evidence>
<evidence type="ECO:0000259" key="4">
    <source>
        <dbReference type="PROSITE" id="PS50157"/>
    </source>
</evidence>
<keyword evidence="1" id="KW-0862">Zinc</keyword>
<comment type="caution">
    <text evidence="5">The sequence shown here is derived from an EMBL/GenBank/DDBJ whole genome shotgun (WGS) entry which is preliminary data.</text>
</comment>
<evidence type="ECO:0000313" key="6">
    <source>
        <dbReference type="Proteomes" id="UP000614334"/>
    </source>
</evidence>
<evidence type="ECO:0000256" key="3">
    <source>
        <dbReference type="SAM" id="SignalP"/>
    </source>
</evidence>
<keyword evidence="1" id="KW-0863">Zinc-finger</keyword>
<feature type="region of interest" description="Disordered" evidence="2">
    <location>
        <begin position="170"/>
        <end position="269"/>
    </location>
</feature>
<organism evidence="5 6">
    <name type="scientific">Rhizoctonia solani</name>
    <dbReference type="NCBI Taxonomy" id="456999"/>
    <lineage>
        <taxon>Eukaryota</taxon>
        <taxon>Fungi</taxon>
        <taxon>Dikarya</taxon>
        <taxon>Basidiomycota</taxon>
        <taxon>Agaricomycotina</taxon>
        <taxon>Agaricomycetes</taxon>
        <taxon>Cantharellales</taxon>
        <taxon>Ceratobasidiaceae</taxon>
        <taxon>Rhizoctonia</taxon>
    </lineage>
</organism>
<accession>A0A8H7I6W2</accession>
<dbReference type="AlphaFoldDB" id="A0A8H7I6W2"/>
<keyword evidence="1" id="KW-0479">Metal-binding</keyword>
<dbReference type="PROSITE" id="PS50157">
    <property type="entry name" value="ZINC_FINGER_C2H2_2"/>
    <property type="match status" value="1"/>
</dbReference>
<dbReference type="InterPro" id="IPR013087">
    <property type="entry name" value="Znf_C2H2_type"/>
</dbReference>
<feature type="region of interest" description="Disordered" evidence="2">
    <location>
        <begin position="79"/>
        <end position="110"/>
    </location>
</feature>
<protein>
    <recommendedName>
        <fullName evidence="4">C2H2-type domain-containing protein</fullName>
    </recommendedName>
</protein>
<dbReference type="GO" id="GO:0008270">
    <property type="term" value="F:zinc ion binding"/>
    <property type="evidence" value="ECO:0007669"/>
    <property type="project" value="UniProtKB-KW"/>
</dbReference>
<sequence length="292" mass="32421">MLAFANLLWTIYRFVVSAASCTHWAITTCIEHLRPYLDCGMHDEQESGRAKGFSSEEVYVLGNDAIPYLWPGADRGVGIPDRASRSKPREHHPSYMPREDTNPIASNASWPHSGGAYDPGYLEELYDLSSIDDLLLNEEHFTSGQDFNLSEPVLNGHNLPYILTELYPYPRPPSEGTHGSNPGGFEPMGPTDPCQPNQAFGAPIKTFPPHISSPTDSRDHRHYYQTVPSMASVSQASPNVESSSGFHGSDPYNVGNSRRTRRPNMCGICGKEVRRPGVLEDHINSHTGQRRE</sequence>
<feature type="compositionally biased region" description="Basic and acidic residues" evidence="2">
    <location>
        <begin position="91"/>
        <end position="101"/>
    </location>
</feature>
<dbReference type="PROSITE" id="PS00028">
    <property type="entry name" value="ZINC_FINGER_C2H2_1"/>
    <property type="match status" value="1"/>
</dbReference>
<dbReference type="EMBL" id="JACYCF010000018">
    <property type="protein sequence ID" value="KAF8751179.1"/>
    <property type="molecule type" value="Genomic_DNA"/>
</dbReference>
<keyword evidence="3" id="KW-0732">Signal</keyword>
<feature type="domain" description="C2H2-type" evidence="4">
    <location>
        <begin position="264"/>
        <end position="291"/>
    </location>
</feature>
<name>A0A8H7I6W2_9AGAM</name>
<evidence type="ECO:0000313" key="5">
    <source>
        <dbReference type="EMBL" id="KAF8751179.1"/>
    </source>
</evidence>
<dbReference type="Proteomes" id="UP000614334">
    <property type="component" value="Unassembled WGS sequence"/>
</dbReference>
<evidence type="ECO:0000256" key="1">
    <source>
        <dbReference type="PROSITE-ProRule" id="PRU00042"/>
    </source>
</evidence>
<feature type="chain" id="PRO_5034305173" description="C2H2-type domain-containing protein" evidence="3">
    <location>
        <begin position="19"/>
        <end position="292"/>
    </location>
</feature>